<comment type="caution">
    <text evidence="9">The sequence shown here is derived from an EMBL/GenBank/DDBJ whole genome shotgun (WGS) entry which is preliminary data.</text>
</comment>
<dbReference type="GO" id="GO:0000786">
    <property type="term" value="C:nucleosome"/>
    <property type="evidence" value="ECO:0007669"/>
    <property type="project" value="UniProtKB-KW"/>
</dbReference>
<keyword evidence="6" id="KW-0539">Nucleus</keyword>
<evidence type="ECO:0000256" key="3">
    <source>
        <dbReference type="ARBA" id="ARBA00006564"/>
    </source>
</evidence>
<evidence type="ECO:0000256" key="8">
    <source>
        <dbReference type="SAM" id="MobiDB-lite"/>
    </source>
</evidence>
<dbReference type="Gene3D" id="1.10.20.10">
    <property type="entry name" value="Histone, subunit A"/>
    <property type="match status" value="1"/>
</dbReference>
<proteinExistence type="inferred from homology"/>
<protein>
    <recommendedName>
        <fullName evidence="11">Histone H4</fullName>
    </recommendedName>
</protein>
<evidence type="ECO:0000256" key="4">
    <source>
        <dbReference type="ARBA" id="ARBA00022454"/>
    </source>
</evidence>
<dbReference type="CDD" id="cd22912">
    <property type="entry name" value="HFD_H4"/>
    <property type="match status" value="1"/>
</dbReference>
<evidence type="ECO:0000256" key="7">
    <source>
        <dbReference type="ARBA" id="ARBA00023269"/>
    </source>
</evidence>
<dbReference type="InterPro" id="IPR001951">
    <property type="entry name" value="Histone_H4"/>
</dbReference>
<evidence type="ECO:0000313" key="9">
    <source>
        <dbReference type="EMBL" id="KAK2624427.1"/>
    </source>
</evidence>
<comment type="subcellular location">
    <subcellularLocation>
        <location evidence="2">Chromosome</location>
    </subcellularLocation>
    <subcellularLocation>
        <location evidence="1">Nucleus</location>
    </subcellularLocation>
</comment>
<sequence length="186" mass="20186">MPPSSVRSGRSAAGPSGSRPDRPDGRPAVAGKGLLTKAAGRGTASKGLGIGGGNGKGKGLGFTARRSRKIVKDTILGVTKGDIRRMARRGGVKRISAGVYGDIRKALKDRLIEASYFQIFICSYQAYYCAQILNITFMITDYQKRKTVTVMDVVFALKRLGRPIYGFDQDTYDASKKMKKRSLKLS</sequence>
<dbReference type="GO" id="GO:0046982">
    <property type="term" value="F:protein heterodimerization activity"/>
    <property type="evidence" value="ECO:0007669"/>
    <property type="project" value="InterPro"/>
</dbReference>
<feature type="compositionally biased region" description="Low complexity" evidence="8">
    <location>
        <begin position="1"/>
        <end position="18"/>
    </location>
</feature>
<keyword evidence="10" id="KW-1185">Reference proteome</keyword>
<dbReference type="SUPFAM" id="SSF47113">
    <property type="entry name" value="Histone-fold"/>
    <property type="match status" value="1"/>
</dbReference>
<keyword evidence="7" id="KW-0544">Nucleosome core</keyword>
<evidence type="ECO:0008006" key="11">
    <source>
        <dbReference type="Google" id="ProtNLM"/>
    </source>
</evidence>
<evidence type="ECO:0000256" key="6">
    <source>
        <dbReference type="ARBA" id="ARBA00023242"/>
    </source>
</evidence>
<dbReference type="PANTHER" id="PTHR10484">
    <property type="entry name" value="HISTONE H4"/>
    <property type="match status" value="1"/>
</dbReference>
<gene>
    <name evidence="9" type="ORF">QTJ16_006377</name>
</gene>
<evidence type="ECO:0000256" key="5">
    <source>
        <dbReference type="ARBA" id="ARBA00023125"/>
    </source>
</evidence>
<evidence type="ECO:0000313" key="10">
    <source>
        <dbReference type="Proteomes" id="UP001285354"/>
    </source>
</evidence>
<dbReference type="GO" id="GO:0005634">
    <property type="term" value="C:nucleus"/>
    <property type="evidence" value="ECO:0007669"/>
    <property type="project" value="UniProtKB-SubCell"/>
</dbReference>
<dbReference type="AlphaFoldDB" id="A0AAD9SWQ4"/>
<evidence type="ECO:0000256" key="1">
    <source>
        <dbReference type="ARBA" id="ARBA00004123"/>
    </source>
</evidence>
<reference evidence="9" key="1">
    <citation type="submission" date="2023-06" db="EMBL/GenBank/DDBJ databases">
        <title>Draft genome of Marssonina rosae.</title>
        <authorList>
            <person name="Cheng Q."/>
        </authorList>
    </citation>
    <scope>NUCLEOTIDE SEQUENCE</scope>
    <source>
        <strain evidence="9">R4</strain>
    </source>
</reference>
<dbReference type="EMBL" id="JAUBYV010000010">
    <property type="protein sequence ID" value="KAK2624427.1"/>
    <property type="molecule type" value="Genomic_DNA"/>
</dbReference>
<dbReference type="GO" id="GO:0003677">
    <property type="term" value="F:DNA binding"/>
    <property type="evidence" value="ECO:0007669"/>
    <property type="project" value="UniProtKB-KW"/>
</dbReference>
<keyword evidence="4" id="KW-0158">Chromosome</keyword>
<dbReference type="PRINTS" id="PR00623">
    <property type="entry name" value="HISTONEH4"/>
</dbReference>
<keyword evidence="5" id="KW-0238">DNA-binding</keyword>
<dbReference type="GO" id="GO:0030527">
    <property type="term" value="F:structural constituent of chromatin"/>
    <property type="evidence" value="ECO:0007669"/>
    <property type="project" value="InterPro"/>
</dbReference>
<comment type="similarity">
    <text evidence="3">Belongs to the histone H4 family.</text>
</comment>
<dbReference type="InterPro" id="IPR009072">
    <property type="entry name" value="Histone-fold"/>
</dbReference>
<feature type="region of interest" description="Disordered" evidence="8">
    <location>
        <begin position="1"/>
        <end position="30"/>
    </location>
</feature>
<dbReference type="Proteomes" id="UP001285354">
    <property type="component" value="Unassembled WGS sequence"/>
</dbReference>
<name>A0AAD9SWQ4_9HELO</name>
<accession>A0AAD9SWQ4</accession>
<organism evidence="9 10">
    <name type="scientific">Diplocarpon rosae</name>
    <dbReference type="NCBI Taxonomy" id="946125"/>
    <lineage>
        <taxon>Eukaryota</taxon>
        <taxon>Fungi</taxon>
        <taxon>Dikarya</taxon>
        <taxon>Ascomycota</taxon>
        <taxon>Pezizomycotina</taxon>
        <taxon>Leotiomycetes</taxon>
        <taxon>Helotiales</taxon>
        <taxon>Drepanopezizaceae</taxon>
        <taxon>Diplocarpon</taxon>
    </lineage>
</organism>
<evidence type="ECO:0000256" key="2">
    <source>
        <dbReference type="ARBA" id="ARBA00004286"/>
    </source>
</evidence>